<dbReference type="EMBL" id="JAJISD010000007">
    <property type="protein sequence ID" value="MCC8430742.1"/>
    <property type="molecule type" value="Genomic_DNA"/>
</dbReference>
<keyword evidence="3" id="KW-1185">Reference proteome</keyword>
<comment type="caution">
    <text evidence="2">The sequence shown here is derived from an EMBL/GenBank/DDBJ whole genome shotgun (WGS) entry which is preliminary data.</text>
</comment>
<feature type="signal peptide" evidence="1">
    <location>
        <begin position="1"/>
        <end position="22"/>
    </location>
</feature>
<name>A0ABS8KXD5_9HYPH</name>
<evidence type="ECO:0000256" key="1">
    <source>
        <dbReference type="SAM" id="SignalP"/>
    </source>
</evidence>
<evidence type="ECO:0000313" key="3">
    <source>
        <dbReference type="Proteomes" id="UP001198862"/>
    </source>
</evidence>
<dbReference type="SUPFAM" id="SSF52096">
    <property type="entry name" value="ClpP/crotonase"/>
    <property type="match status" value="1"/>
</dbReference>
<feature type="chain" id="PRO_5045877289" evidence="1">
    <location>
        <begin position="23"/>
        <end position="194"/>
    </location>
</feature>
<sequence>MRSPCRALLILLALLTPLQAWAMDMRIEGQSVILSGAVDGSECTALGAILSQAAIRTVVLTNSGGGNARAGYCVGDLIRERGLSTVIRGRCASSCSRMWLGGIERTLEGPNCRVGLHGNYASSGGLLPDAPHRLRSWIPQRAPHVDRVLMEQWTSLPTNNWMMYFYNDKAEVCEGRACTPLAGRNARNAGLATQ</sequence>
<keyword evidence="1" id="KW-0732">Signal</keyword>
<dbReference type="Proteomes" id="UP001198862">
    <property type="component" value="Unassembled WGS sequence"/>
</dbReference>
<organism evidence="2 3">
    <name type="scientific">Reyranella aquatilis</name>
    <dbReference type="NCBI Taxonomy" id="2035356"/>
    <lineage>
        <taxon>Bacteria</taxon>
        <taxon>Pseudomonadati</taxon>
        <taxon>Pseudomonadota</taxon>
        <taxon>Alphaproteobacteria</taxon>
        <taxon>Hyphomicrobiales</taxon>
        <taxon>Reyranellaceae</taxon>
        <taxon>Reyranella</taxon>
    </lineage>
</organism>
<protein>
    <submittedName>
        <fullName evidence="2">Uncharacterized protein</fullName>
    </submittedName>
</protein>
<proteinExistence type="predicted"/>
<evidence type="ECO:0000313" key="2">
    <source>
        <dbReference type="EMBL" id="MCC8430742.1"/>
    </source>
</evidence>
<dbReference type="RefSeq" id="WP_230551893.1">
    <property type="nucleotide sequence ID" value="NZ_JAJISD010000007.1"/>
</dbReference>
<gene>
    <name evidence="2" type="ORF">LJ725_17360</name>
</gene>
<dbReference type="InterPro" id="IPR029045">
    <property type="entry name" value="ClpP/crotonase-like_dom_sf"/>
</dbReference>
<accession>A0ABS8KXD5</accession>
<reference evidence="2 3" key="1">
    <citation type="submission" date="2021-11" db="EMBL/GenBank/DDBJ databases">
        <authorList>
            <person name="Lee D.-H."/>
            <person name="Kim S.-B."/>
        </authorList>
    </citation>
    <scope>NUCLEOTIDE SEQUENCE [LARGE SCALE GENOMIC DNA]</scope>
    <source>
        <strain evidence="2 3">KCTC 52223</strain>
    </source>
</reference>